<keyword evidence="2" id="KW-1185">Reference proteome</keyword>
<comment type="caution">
    <text evidence="1">The sequence shown here is derived from an EMBL/GenBank/DDBJ whole genome shotgun (WGS) entry which is preliminary data.</text>
</comment>
<organism evidence="1 2">
    <name type="scientific">Dreissena polymorpha</name>
    <name type="common">Zebra mussel</name>
    <name type="synonym">Mytilus polymorpha</name>
    <dbReference type="NCBI Taxonomy" id="45954"/>
    <lineage>
        <taxon>Eukaryota</taxon>
        <taxon>Metazoa</taxon>
        <taxon>Spiralia</taxon>
        <taxon>Lophotrochozoa</taxon>
        <taxon>Mollusca</taxon>
        <taxon>Bivalvia</taxon>
        <taxon>Autobranchia</taxon>
        <taxon>Heteroconchia</taxon>
        <taxon>Euheterodonta</taxon>
        <taxon>Imparidentia</taxon>
        <taxon>Neoheterodontei</taxon>
        <taxon>Myida</taxon>
        <taxon>Dreissenoidea</taxon>
        <taxon>Dreissenidae</taxon>
        <taxon>Dreissena</taxon>
    </lineage>
</organism>
<dbReference type="Proteomes" id="UP000828390">
    <property type="component" value="Unassembled WGS sequence"/>
</dbReference>
<accession>A0A9D4LRH0</accession>
<dbReference type="EMBL" id="JAIWYP010000002">
    <property type="protein sequence ID" value="KAH3862524.1"/>
    <property type="molecule type" value="Genomic_DNA"/>
</dbReference>
<reference evidence="1" key="2">
    <citation type="submission" date="2020-11" db="EMBL/GenBank/DDBJ databases">
        <authorList>
            <person name="McCartney M.A."/>
            <person name="Auch B."/>
            <person name="Kono T."/>
            <person name="Mallez S."/>
            <person name="Becker A."/>
            <person name="Gohl D.M."/>
            <person name="Silverstein K.A.T."/>
            <person name="Koren S."/>
            <person name="Bechman K.B."/>
            <person name="Herman A."/>
            <person name="Abrahante J.E."/>
            <person name="Garbe J."/>
        </authorList>
    </citation>
    <scope>NUCLEOTIDE SEQUENCE</scope>
    <source>
        <strain evidence="1">Duluth1</strain>
        <tissue evidence="1">Whole animal</tissue>
    </source>
</reference>
<gene>
    <name evidence="1" type="ORF">DPMN_025491</name>
</gene>
<dbReference type="AlphaFoldDB" id="A0A9D4LRH0"/>
<reference evidence="1" key="1">
    <citation type="journal article" date="2019" name="bioRxiv">
        <title>The Genome of the Zebra Mussel, Dreissena polymorpha: A Resource for Invasive Species Research.</title>
        <authorList>
            <person name="McCartney M.A."/>
            <person name="Auch B."/>
            <person name="Kono T."/>
            <person name="Mallez S."/>
            <person name="Zhang Y."/>
            <person name="Obille A."/>
            <person name="Becker A."/>
            <person name="Abrahante J.E."/>
            <person name="Garbe J."/>
            <person name="Badalamenti J.P."/>
            <person name="Herman A."/>
            <person name="Mangelson H."/>
            <person name="Liachko I."/>
            <person name="Sullivan S."/>
            <person name="Sone E.D."/>
            <person name="Koren S."/>
            <person name="Silverstein K.A.T."/>
            <person name="Beckman K.B."/>
            <person name="Gohl D.M."/>
        </authorList>
    </citation>
    <scope>NUCLEOTIDE SEQUENCE</scope>
    <source>
        <strain evidence="1">Duluth1</strain>
        <tissue evidence="1">Whole animal</tissue>
    </source>
</reference>
<evidence type="ECO:0000313" key="2">
    <source>
        <dbReference type="Proteomes" id="UP000828390"/>
    </source>
</evidence>
<proteinExistence type="predicted"/>
<name>A0A9D4LRH0_DREPO</name>
<sequence length="66" mass="7774">MRCCSLIHRTRGLVLTRHTTRRCLRARRRTLVGEVMMERWSTSDSWMSIAVGRSTRDTRHSVGERT</sequence>
<evidence type="ECO:0000313" key="1">
    <source>
        <dbReference type="EMBL" id="KAH3862524.1"/>
    </source>
</evidence>
<protein>
    <submittedName>
        <fullName evidence="1">Uncharacterized protein</fullName>
    </submittedName>
</protein>